<reference evidence="3 4" key="1">
    <citation type="submission" date="2018-06" db="EMBL/GenBank/DDBJ databases">
        <title>Comparative genomics of Bradyrhizobium nodulating Arachidis hypogaea.</title>
        <authorList>
            <person name="Li Y."/>
        </authorList>
    </citation>
    <scope>NUCLEOTIDE SEQUENCE [LARGE SCALE GENOMIC DNA]</scope>
    <source>
        <strain evidence="3 4">CCBAU 051107</strain>
    </source>
</reference>
<feature type="transmembrane region" description="Helical" evidence="1">
    <location>
        <begin position="193"/>
        <end position="213"/>
    </location>
</feature>
<dbReference type="EMBL" id="CP030050">
    <property type="protein sequence ID" value="QOZ70651.1"/>
    <property type="molecule type" value="Genomic_DNA"/>
</dbReference>
<proteinExistence type="predicted"/>
<evidence type="ECO:0000259" key="2">
    <source>
        <dbReference type="Pfam" id="PF01757"/>
    </source>
</evidence>
<feature type="transmembrane region" description="Helical" evidence="1">
    <location>
        <begin position="32"/>
        <end position="50"/>
    </location>
</feature>
<organism evidence="3 4">
    <name type="scientific">Bradyrhizobium arachidis</name>
    <dbReference type="NCBI Taxonomy" id="858423"/>
    <lineage>
        <taxon>Bacteria</taxon>
        <taxon>Pseudomonadati</taxon>
        <taxon>Pseudomonadota</taxon>
        <taxon>Alphaproteobacteria</taxon>
        <taxon>Hyphomicrobiales</taxon>
        <taxon>Nitrobacteraceae</taxon>
        <taxon>Bradyrhizobium</taxon>
    </lineage>
</organism>
<dbReference type="KEGG" id="barh:WN72_33365"/>
<dbReference type="AlphaFoldDB" id="A0AAE7NUF3"/>
<feature type="domain" description="Acyltransferase 3" evidence="2">
    <location>
        <begin position="1"/>
        <end position="276"/>
    </location>
</feature>
<keyword evidence="1" id="KW-1133">Transmembrane helix</keyword>
<keyword evidence="3" id="KW-0808">Transferase</keyword>
<evidence type="ECO:0000313" key="3">
    <source>
        <dbReference type="EMBL" id="QOZ70651.1"/>
    </source>
</evidence>
<keyword evidence="3" id="KW-0012">Acyltransferase</keyword>
<keyword evidence="1" id="KW-0472">Membrane</keyword>
<feature type="transmembrane region" description="Helical" evidence="1">
    <location>
        <begin position="257"/>
        <end position="277"/>
    </location>
</feature>
<sequence length="300" mass="33766">MFFVLSGFVLYKQIQTEWPGYLSFVFRRAIRLFPPCIVAVTASYLIYLFWAPAPAPNLSAWFNDTSWPAGITPDQYFQHLPLTGEDALLRPVWSLVYEWRVSLLIAAFILSPAVFSSLVFGAAIFLAKTSSWQTADYAWLLMTTFYASFFLAGIALSHFIEEVSAFLTDKPYLRYGLLALVIYYTDFRSQQSGLIGLVYVGLAAAGLIAVRISDRNVQRALEWRPLLSLGKISYSLYLWHMIVIGVLFRVLNGLPPLLIGALCMLCSVAIAAVMYRLTELPFVRLGRLYCAKCYQPNVAA</sequence>
<evidence type="ECO:0000256" key="1">
    <source>
        <dbReference type="SAM" id="Phobius"/>
    </source>
</evidence>
<feature type="transmembrane region" description="Helical" evidence="1">
    <location>
        <begin position="101"/>
        <end position="126"/>
    </location>
</feature>
<accession>A0AAE7NUF3</accession>
<dbReference type="Proteomes" id="UP000594015">
    <property type="component" value="Chromosome"/>
</dbReference>
<dbReference type="InterPro" id="IPR002656">
    <property type="entry name" value="Acyl_transf_3_dom"/>
</dbReference>
<feature type="transmembrane region" description="Helical" evidence="1">
    <location>
        <begin position="138"/>
        <end position="160"/>
    </location>
</feature>
<dbReference type="GO" id="GO:0016747">
    <property type="term" value="F:acyltransferase activity, transferring groups other than amino-acyl groups"/>
    <property type="evidence" value="ECO:0007669"/>
    <property type="project" value="InterPro"/>
</dbReference>
<dbReference type="GO" id="GO:0016020">
    <property type="term" value="C:membrane"/>
    <property type="evidence" value="ECO:0007669"/>
    <property type="project" value="TreeGrafter"/>
</dbReference>
<gene>
    <name evidence="3" type="ORF">WN72_33365</name>
</gene>
<feature type="transmembrane region" description="Helical" evidence="1">
    <location>
        <begin position="234"/>
        <end position="251"/>
    </location>
</feature>
<name>A0AAE7NUF3_9BRAD</name>
<dbReference type="Pfam" id="PF01757">
    <property type="entry name" value="Acyl_transf_3"/>
    <property type="match status" value="1"/>
</dbReference>
<dbReference type="InterPro" id="IPR050879">
    <property type="entry name" value="Acyltransferase_3"/>
</dbReference>
<dbReference type="PANTHER" id="PTHR23028:SF53">
    <property type="entry name" value="ACYL_TRANSF_3 DOMAIN-CONTAINING PROTEIN"/>
    <property type="match status" value="1"/>
</dbReference>
<dbReference type="PANTHER" id="PTHR23028">
    <property type="entry name" value="ACETYLTRANSFERASE"/>
    <property type="match status" value="1"/>
</dbReference>
<keyword evidence="1" id="KW-0812">Transmembrane</keyword>
<protein>
    <submittedName>
        <fullName evidence="3">Acyltransferase</fullName>
    </submittedName>
</protein>
<dbReference type="RefSeq" id="WP_092213126.1">
    <property type="nucleotide sequence ID" value="NZ_FPBQ01000003.1"/>
</dbReference>
<evidence type="ECO:0000313" key="4">
    <source>
        <dbReference type="Proteomes" id="UP000594015"/>
    </source>
</evidence>
<dbReference type="GO" id="GO:0000271">
    <property type="term" value="P:polysaccharide biosynthetic process"/>
    <property type="evidence" value="ECO:0007669"/>
    <property type="project" value="TreeGrafter"/>
</dbReference>